<dbReference type="InterPro" id="IPR035969">
    <property type="entry name" value="Rab-GAP_TBC_sf"/>
</dbReference>
<dbReference type="Gene3D" id="1.10.472.80">
    <property type="entry name" value="Ypt/Rab-GAP domain of gyp1p, domain 3"/>
    <property type="match status" value="1"/>
</dbReference>
<evidence type="ECO:0000313" key="4">
    <source>
        <dbReference type="EMBL" id="KAJ3511961.1"/>
    </source>
</evidence>
<evidence type="ECO:0000313" key="5">
    <source>
        <dbReference type="Proteomes" id="UP001148786"/>
    </source>
</evidence>
<dbReference type="AlphaFoldDB" id="A0A9W8KAK5"/>
<dbReference type="EMBL" id="JANKHO010000292">
    <property type="protein sequence ID" value="KAJ3511961.1"/>
    <property type="molecule type" value="Genomic_DNA"/>
</dbReference>
<dbReference type="GO" id="GO:0031267">
    <property type="term" value="F:small GTPase binding"/>
    <property type="evidence" value="ECO:0007669"/>
    <property type="project" value="TreeGrafter"/>
</dbReference>
<dbReference type="Gene3D" id="1.10.8.270">
    <property type="entry name" value="putative rabgap domain of human tbc1 domain family member 14 like domains"/>
    <property type="match status" value="1"/>
</dbReference>
<dbReference type="PANTHER" id="PTHR47219:SF20">
    <property type="entry name" value="TBC1 DOMAIN FAMILY MEMBER 2B"/>
    <property type="match status" value="1"/>
</dbReference>
<keyword evidence="1" id="KW-0175">Coiled coil</keyword>
<feature type="region of interest" description="Disordered" evidence="2">
    <location>
        <begin position="806"/>
        <end position="848"/>
    </location>
</feature>
<feature type="compositionally biased region" description="Basic and acidic residues" evidence="2">
    <location>
        <begin position="64"/>
        <end position="76"/>
    </location>
</feature>
<evidence type="ECO:0000259" key="3">
    <source>
        <dbReference type="PROSITE" id="PS50086"/>
    </source>
</evidence>
<evidence type="ECO:0000256" key="2">
    <source>
        <dbReference type="SAM" id="MobiDB-lite"/>
    </source>
</evidence>
<comment type="caution">
    <text evidence="4">The sequence shown here is derived from an EMBL/GenBank/DDBJ whole genome shotgun (WGS) entry which is preliminary data.</text>
</comment>
<dbReference type="InterPro" id="IPR000195">
    <property type="entry name" value="Rab-GAP-TBC_dom"/>
</dbReference>
<feature type="compositionally biased region" description="Polar residues" evidence="2">
    <location>
        <begin position="25"/>
        <end position="39"/>
    </location>
</feature>
<dbReference type="Proteomes" id="UP001148786">
    <property type="component" value="Unassembled WGS sequence"/>
</dbReference>
<protein>
    <recommendedName>
        <fullName evidence="3">Rab-GAP TBC domain-containing protein</fullName>
    </recommendedName>
</protein>
<feature type="region of interest" description="Disordered" evidence="2">
    <location>
        <begin position="633"/>
        <end position="655"/>
    </location>
</feature>
<feature type="region of interest" description="Disordered" evidence="2">
    <location>
        <begin position="768"/>
        <end position="791"/>
    </location>
</feature>
<organism evidence="4 5">
    <name type="scientific">Agrocybe chaxingu</name>
    <dbReference type="NCBI Taxonomy" id="84603"/>
    <lineage>
        <taxon>Eukaryota</taxon>
        <taxon>Fungi</taxon>
        <taxon>Dikarya</taxon>
        <taxon>Basidiomycota</taxon>
        <taxon>Agaricomycotina</taxon>
        <taxon>Agaricomycetes</taxon>
        <taxon>Agaricomycetidae</taxon>
        <taxon>Agaricales</taxon>
        <taxon>Agaricineae</taxon>
        <taxon>Strophariaceae</taxon>
        <taxon>Agrocybe</taxon>
    </lineage>
</organism>
<feature type="compositionally biased region" description="Polar residues" evidence="2">
    <location>
        <begin position="633"/>
        <end position="648"/>
    </location>
</feature>
<dbReference type="GO" id="GO:0005096">
    <property type="term" value="F:GTPase activator activity"/>
    <property type="evidence" value="ECO:0007669"/>
    <property type="project" value="TreeGrafter"/>
</dbReference>
<feature type="domain" description="Rab-GAP TBC" evidence="3">
    <location>
        <begin position="975"/>
        <end position="1163"/>
    </location>
</feature>
<evidence type="ECO:0000256" key="1">
    <source>
        <dbReference type="SAM" id="Coils"/>
    </source>
</evidence>
<dbReference type="FunFam" id="1.10.8.270:FF:000026">
    <property type="entry name" value="TBC (Tre-2/Bub2/Cdc16) domain family"/>
    <property type="match status" value="1"/>
</dbReference>
<feature type="region of interest" description="Disordered" evidence="2">
    <location>
        <begin position="262"/>
        <end position="365"/>
    </location>
</feature>
<dbReference type="PANTHER" id="PTHR47219">
    <property type="entry name" value="RAB GTPASE-ACTIVATING PROTEIN 1-LIKE"/>
    <property type="match status" value="1"/>
</dbReference>
<dbReference type="OrthoDB" id="294251at2759"/>
<proteinExistence type="predicted"/>
<dbReference type="Pfam" id="PF00566">
    <property type="entry name" value="RabGAP-TBC"/>
    <property type="match status" value="1"/>
</dbReference>
<keyword evidence="5" id="KW-1185">Reference proteome</keyword>
<name>A0A9W8KAK5_9AGAR</name>
<dbReference type="PROSITE" id="PS50086">
    <property type="entry name" value="TBC_RABGAP"/>
    <property type="match status" value="1"/>
</dbReference>
<dbReference type="SMART" id="SM00164">
    <property type="entry name" value="TBC"/>
    <property type="match status" value="1"/>
</dbReference>
<feature type="region of interest" description="Disordered" evidence="2">
    <location>
        <begin position="1"/>
        <end position="83"/>
    </location>
</feature>
<dbReference type="InterPro" id="IPR050302">
    <property type="entry name" value="Rab_GAP_TBC_domain"/>
</dbReference>
<gene>
    <name evidence="4" type="ORF">NLJ89_g3801</name>
</gene>
<feature type="coiled-coil region" evidence="1">
    <location>
        <begin position="174"/>
        <end position="211"/>
    </location>
</feature>
<feature type="compositionally biased region" description="Acidic residues" evidence="2">
    <location>
        <begin position="773"/>
        <end position="782"/>
    </location>
</feature>
<sequence>MASTPVHSHPLLPEELPSRGRRNRAQPSSDARPASTANYFTLKAQLEQDASDSPNWDGSVRGYGKTEKRGSMEVKRTPSSTLSAIWDRQSSTTSKTPPLFIVGSAHDRPVTQGNPEVLITGESELEGVPSTVSGQILATKWHTYSDEAIQMTISKVGASDSPADTPNHPYHTALRVLSSAVQNLSRARLELEEARRALQEKEAARRKRADELLKELRPSEQEIAKRVIQSLFTDDDETEHQVHRKQSALSLAESLAEAVADEVPLSRSLPDSRPYPLSPMAEETSAMLDEPPEVEVSTPKETTRIPILEDDGSSEPTIVPSKLKQERPSIGDWMGTWWGKGKPRERTPAESDESPPPLPEAPPNGLAIKRANRRRSAKSVFGTLGISILNPSLPSSSASSRRSVIVDDTAASDTTSIKSGKSGRSGRSGRSARSAYTNTFSTAASAISSPIQTSFAPSLAAPLITTVIESITPTQPLSTKASSTEEPPYVIMQGATLRAIANATRVMTNDPSSVLADQGKETSPLIAQLALDLIQNARDRGITFRERPKERKDAKSADHPAEVVDRSGVTATMSPATGSADAAMILNRTLTAQTEGLKKHKARKTSMMQVSSPFASPLFGSFMAQQQKKPLSVAVGTSSGAGNDTSAATPRANGPITASAATASTVRKALSVPLESIIPATAKPPTQYLSRTYTPLTARDFRFTIPLPQSASKYTIYHGEKDHRPLTDRYGFMYDVSQYDVLLLLRAKECGNTAPACLTGVKIADREENNSWPDDEGEDEDGGPTRGSNTIEIVKGACPCNGESDARSIADSVSSPGAADSKSISIKSRSSSKSRRRSSVAASGTTSSPLVASTTSILSVNSDTPRHACANTVRHLLNELTEIHDQRQAARRKEWDAFVKQRSKAKQMKANTGTSTASSVAAGLGAGGAAAILGLGTEGEEDELSHSEGLIGFAQLGLSANRDVRREFDRLVRNGIPLVYRSKVWLECSGALEMKEPGLFQDLLAQVDGSDSAAHEIEKDVGRTMPLNIFFGGDGAGVDKLRRVLIAYSRRNPAVGYCQGMNLITSTLLLVHADEEEAFWMLCAIVERILPEDFFSPSLLPSRACPLVLLDYVQELTPKLHAHLTDLGVDLAAICFSWFLSLFTDCLPVETLFRIWDLFLVDGLDTLFRVALGILRSNEAELLRCESIPAVYVSLENLPTRMWEPEKLLQLEADLRGVLVHSQIVAKREAHVTALKQLIA</sequence>
<accession>A0A9W8KAK5</accession>
<feature type="compositionally biased region" description="Basic and acidic residues" evidence="2">
    <location>
        <begin position="543"/>
        <end position="565"/>
    </location>
</feature>
<feature type="region of interest" description="Disordered" evidence="2">
    <location>
        <begin position="543"/>
        <end position="575"/>
    </location>
</feature>
<reference evidence="4" key="1">
    <citation type="submission" date="2022-07" db="EMBL/GenBank/DDBJ databases">
        <title>Genome Sequence of Agrocybe chaxingu.</title>
        <authorList>
            <person name="Buettner E."/>
        </authorList>
    </citation>
    <scope>NUCLEOTIDE SEQUENCE</scope>
    <source>
        <strain evidence="4">MP-N11</strain>
    </source>
</reference>
<feature type="region of interest" description="Disordered" evidence="2">
    <location>
        <begin position="412"/>
        <end position="433"/>
    </location>
</feature>
<dbReference type="SUPFAM" id="SSF47923">
    <property type="entry name" value="Ypt/Rab-GAP domain of gyp1p"/>
    <property type="match status" value="2"/>
</dbReference>